<reference evidence="1" key="1">
    <citation type="submission" date="2019-04" db="EMBL/GenBank/DDBJ databases">
        <title>Microbes associate with the intestines of laboratory mice.</title>
        <authorList>
            <person name="Navarre W."/>
            <person name="Wong E."/>
            <person name="Huang K."/>
            <person name="Tropini C."/>
            <person name="Ng K."/>
            <person name="Yu B."/>
        </authorList>
    </citation>
    <scope>NUCLEOTIDE SEQUENCE</scope>
    <source>
        <strain evidence="1">NM09_H32</strain>
    </source>
</reference>
<evidence type="ECO:0000313" key="1">
    <source>
        <dbReference type="EMBL" id="TGY66559.1"/>
    </source>
</evidence>
<comment type="caution">
    <text evidence="1">The sequence shown here is derived from an EMBL/GenBank/DDBJ whole genome shotgun (WGS) entry which is preliminary data.</text>
</comment>
<dbReference type="EMBL" id="SRYG01000005">
    <property type="protein sequence ID" value="TGY66559.1"/>
    <property type="molecule type" value="Genomic_DNA"/>
</dbReference>
<evidence type="ECO:0000313" key="2">
    <source>
        <dbReference type="Proteomes" id="UP000308836"/>
    </source>
</evidence>
<organism evidence="1 2">
    <name type="scientific">Dubosiella muris</name>
    <dbReference type="NCBI Taxonomy" id="3038133"/>
    <lineage>
        <taxon>Bacteria</taxon>
        <taxon>Bacillati</taxon>
        <taxon>Bacillota</taxon>
        <taxon>Erysipelotrichia</taxon>
        <taxon>Erysipelotrichales</taxon>
        <taxon>Erysipelotrichaceae</taxon>
        <taxon>Dubosiella</taxon>
    </lineage>
</organism>
<dbReference type="Proteomes" id="UP000308836">
    <property type="component" value="Unassembled WGS sequence"/>
</dbReference>
<sequence length="368" mass="41627">MKKLGFGCMRFPLLDENDVKSIDKPQVEAMFDRFLEQGFTYVDTAYPYHEGESERVVKAALVDRYPREAYKLATKLPTFLLKEKEDCARYFNEQLEKTGAGYFDYYLIHCLTTDLYETAKKCDAFAFAAAMKAEGKVKEFGFSFHDTPEKLDEILTAHPEVDFVQLQINYLDWEALNVQSRGCYEVARKHKKEIVVMEPVKGGSLIRVPDEVAATFKEADPNRSIASWAIRFAASLDGVRMVLSGMSNTEQMEDNLSYMDAFEPLSEAEMDMVLRAGEQIRKTIAIPCTACEYCVAGCPMHICIPDYFKLYNERKQTLSAGKSKAYDELHATHGKASACVACGQCESICPQHLPIIENLRLVAETFEG</sequence>
<keyword evidence="2" id="KW-1185">Reference proteome</keyword>
<accession>A0AC61R951</accession>
<name>A0AC61R951_9FIRM</name>
<gene>
    <name evidence="1" type="ORF">E5336_03240</name>
</gene>
<protein>
    <submittedName>
        <fullName evidence="1">4Fe-4S dicluster domain-containing protein</fullName>
    </submittedName>
</protein>
<proteinExistence type="predicted"/>